<dbReference type="GO" id="GO:0046930">
    <property type="term" value="C:pore complex"/>
    <property type="evidence" value="ECO:0007669"/>
    <property type="project" value="InterPro"/>
</dbReference>
<evidence type="ECO:0000256" key="1">
    <source>
        <dbReference type="ARBA" id="ARBA00004175"/>
    </source>
</evidence>
<protein>
    <recommendedName>
        <fullName evidence="18">U-plasminogen activator</fullName>
    </recommendedName>
</protein>
<dbReference type="InterPro" id="IPR043504">
    <property type="entry name" value="Peptidase_S1_PA_chymotrypsin"/>
</dbReference>
<dbReference type="PANTHER" id="PTHR40388">
    <property type="entry name" value="BRYOPORIN"/>
    <property type="match status" value="1"/>
</dbReference>
<evidence type="ECO:0008006" key="18">
    <source>
        <dbReference type="Google" id="ProtNLM"/>
    </source>
</evidence>
<evidence type="ECO:0000313" key="17">
    <source>
        <dbReference type="Proteomes" id="UP000007635"/>
    </source>
</evidence>
<dbReference type="GO" id="GO:0006508">
    <property type="term" value="P:proteolysis"/>
    <property type="evidence" value="ECO:0007669"/>
    <property type="project" value="InterPro"/>
</dbReference>
<dbReference type="SMART" id="SM00020">
    <property type="entry name" value="Tryp_SPc"/>
    <property type="match status" value="1"/>
</dbReference>
<keyword evidence="12" id="KW-0732">Signal</keyword>
<evidence type="ECO:0000256" key="12">
    <source>
        <dbReference type="SAM" id="SignalP"/>
    </source>
</evidence>
<dbReference type="GO" id="GO:0006812">
    <property type="term" value="P:monoatomic cation transport"/>
    <property type="evidence" value="ECO:0007669"/>
    <property type="project" value="InterPro"/>
</dbReference>
<keyword evidence="8" id="KW-1053">Target membrane</keyword>
<evidence type="ECO:0000259" key="13">
    <source>
        <dbReference type="PROSITE" id="PS50026"/>
    </source>
</evidence>
<evidence type="ECO:0000256" key="2">
    <source>
        <dbReference type="ARBA" id="ARBA00004532"/>
    </source>
</evidence>
<dbReference type="PROSITE" id="PS50240">
    <property type="entry name" value="TRYPSIN_DOM"/>
    <property type="match status" value="1"/>
</dbReference>
<dbReference type="PROSITE" id="PS00021">
    <property type="entry name" value="KRINGLE_1"/>
    <property type="match status" value="1"/>
</dbReference>
<dbReference type="GO" id="GO:0015267">
    <property type="term" value="F:channel activity"/>
    <property type="evidence" value="ECO:0007669"/>
    <property type="project" value="InterPro"/>
</dbReference>
<dbReference type="GO" id="GO:0004252">
    <property type="term" value="F:serine-type endopeptidase activity"/>
    <property type="evidence" value="ECO:0007669"/>
    <property type="project" value="InterPro"/>
</dbReference>
<dbReference type="GO" id="GO:0051715">
    <property type="term" value="P:cytolysis in another organism"/>
    <property type="evidence" value="ECO:0007669"/>
    <property type="project" value="InterPro"/>
</dbReference>
<dbReference type="GO" id="GO:0005576">
    <property type="term" value="C:extracellular region"/>
    <property type="evidence" value="ECO:0007669"/>
    <property type="project" value="UniProtKB-SubCell"/>
</dbReference>
<dbReference type="InterPro" id="IPR001254">
    <property type="entry name" value="Trypsin_dom"/>
</dbReference>
<evidence type="ECO:0000259" key="15">
    <source>
        <dbReference type="PROSITE" id="PS50240"/>
    </source>
</evidence>
<dbReference type="InterPro" id="IPR015926">
    <property type="entry name" value="Cytolysin/lectin"/>
</dbReference>
<keyword evidence="4" id="KW-0964">Secreted</keyword>
<dbReference type="InterPro" id="IPR000001">
    <property type="entry name" value="Kringle"/>
</dbReference>
<keyword evidence="10" id="KW-0245">EGF-like domain</keyword>
<comment type="caution">
    <text evidence="10">Lacks conserved residue(s) required for the propagation of feature annotation.</text>
</comment>
<dbReference type="InterPro" id="IPR013806">
    <property type="entry name" value="Kringle-like"/>
</dbReference>
<dbReference type="SMART" id="SM00130">
    <property type="entry name" value="KR"/>
    <property type="match status" value="1"/>
</dbReference>
<dbReference type="GO" id="GO:0042151">
    <property type="term" value="C:nematocyst"/>
    <property type="evidence" value="ECO:0007669"/>
    <property type="project" value="UniProtKB-SubCell"/>
</dbReference>
<dbReference type="Gene3D" id="2.60.270.20">
    <property type="entry name" value="Cytolysin/lectin"/>
    <property type="match status" value="1"/>
</dbReference>
<dbReference type="Gene3D" id="2.10.25.10">
    <property type="entry name" value="Laminin"/>
    <property type="match status" value="1"/>
</dbReference>
<keyword evidence="6 11" id="KW-0420">Kringle</keyword>
<dbReference type="InterPro" id="IPR000742">
    <property type="entry name" value="EGF"/>
</dbReference>
<feature type="domain" description="Kringle" evidence="14">
    <location>
        <begin position="87"/>
        <end position="162"/>
    </location>
</feature>
<evidence type="ECO:0000259" key="14">
    <source>
        <dbReference type="PROSITE" id="PS50070"/>
    </source>
</evidence>
<comment type="subcellular location">
    <subcellularLocation>
        <location evidence="2">Nematocyst</location>
    </subcellularLocation>
    <subcellularLocation>
        <location evidence="3">Secreted</location>
    </subcellularLocation>
    <subcellularLocation>
        <location evidence="1">Target cell membrane</location>
    </subcellularLocation>
</comment>
<dbReference type="Pfam" id="PF00089">
    <property type="entry name" value="Trypsin"/>
    <property type="match status" value="1"/>
</dbReference>
<evidence type="ECO:0000256" key="7">
    <source>
        <dbReference type="ARBA" id="ARBA00023157"/>
    </source>
</evidence>
<dbReference type="PROSITE" id="PS50070">
    <property type="entry name" value="KRINGLE_2"/>
    <property type="match status" value="1"/>
</dbReference>
<dbReference type="Gene3D" id="2.40.20.10">
    <property type="entry name" value="Plasminogen Kringle 4"/>
    <property type="match status" value="1"/>
</dbReference>
<keyword evidence="8" id="KW-0472">Membrane</keyword>
<dbReference type="PROSITE" id="PS01186">
    <property type="entry name" value="EGF_2"/>
    <property type="match status" value="1"/>
</dbReference>
<dbReference type="PANTHER" id="PTHR40388:SF3">
    <property type="entry name" value="DELTA-ACTITOXIN-AEQ1C-LIKE"/>
    <property type="match status" value="1"/>
</dbReference>
<dbReference type="PROSITE" id="PS50026">
    <property type="entry name" value="EGF_3"/>
    <property type="match status" value="1"/>
</dbReference>
<evidence type="ECO:0000313" key="16">
    <source>
        <dbReference type="Ensembl" id="ENSGACP00000035194.1"/>
    </source>
</evidence>
<dbReference type="GeneTree" id="ENSGT00940000164286"/>
<feature type="signal peptide" evidence="12">
    <location>
        <begin position="1"/>
        <end position="18"/>
    </location>
</feature>
<dbReference type="AlphaFoldDB" id="A0AAQ4P8S9"/>
<dbReference type="SUPFAM" id="SSF50494">
    <property type="entry name" value="Trypsin-like serine proteases"/>
    <property type="match status" value="1"/>
</dbReference>
<dbReference type="Pfam" id="PF06369">
    <property type="entry name" value="Anemone_cytotox"/>
    <property type="match status" value="1"/>
</dbReference>
<evidence type="ECO:0000256" key="6">
    <source>
        <dbReference type="ARBA" id="ARBA00022572"/>
    </source>
</evidence>
<keyword evidence="7 10" id="KW-1015">Disulfide bond</keyword>
<reference evidence="16" key="3">
    <citation type="submission" date="2025-09" db="UniProtKB">
        <authorList>
            <consortium name="Ensembl"/>
        </authorList>
    </citation>
    <scope>IDENTIFICATION</scope>
</reference>
<dbReference type="InterPro" id="IPR038178">
    <property type="entry name" value="Kringle_sf"/>
</dbReference>
<dbReference type="SUPFAM" id="SSF63724">
    <property type="entry name" value="Cytolysin/lectin"/>
    <property type="match status" value="1"/>
</dbReference>
<accession>A0AAQ4P8S9</accession>
<dbReference type="FunFam" id="2.40.10.10:FF:000068">
    <property type="entry name" value="transmembrane protease serine 2"/>
    <property type="match status" value="1"/>
</dbReference>
<dbReference type="GO" id="GO:0046931">
    <property type="term" value="P:pore complex assembly"/>
    <property type="evidence" value="ECO:0007669"/>
    <property type="project" value="InterPro"/>
</dbReference>
<organism evidence="16 17">
    <name type="scientific">Gasterosteus aculeatus aculeatus</name>
    <name type="common">three-spined stickleback</name>
    <dbReference type="NCBI Taxonomy" id="481459"/>
    <lineage>
        <taxon>Eukaryota</taxon>
        <taxon>Metazoa</taxon>
        <taxon>Chordata</taxon>
        <taxon>Craniata</taxon>
        <taxon>Vertebrata</taxon>
        <taxon>Euteleostomi</taxon>
        <taxon>Actinopterygii</taxon>
        <taxon>Neopterygii</taxon>
        <taxon>Teleostei</taxon>
        <taxon>Neoteleostei</taxon>
        <taxon>Acanthomorphata</taxon>
        <taxon>Eupercaria</taxon>
        <taxon>Perciformes</taxon>
        <taxon>Cottioidei</taxon>
        <taxon>Gasterosteales</taxon>
        <taxon>Gasterosteidae</taxon>
        <taxon>Gasterosteus</taxon>
    </lineage>
</organism>
<dbReference type="InterPro" id="IPR009104">
    <property type="entry name" value="Anemon_actinoporin-like"/>
</dbReference>
<dbReference type="Ensembl" id="ENSGACT00000031020.1">
    <property type="protein sequence ID" value="ENSGACP00000035194.1"/>
    <property type="gene ID" value="ENSGACG00000004472.2"/>
</dbReference>
<evidence type="ECO:0000256" key="9">
    <source>
        <dbReference type="ARBA" id="ARBA00023331"/>
    </source>
</evidence>
<dbReference type="PROSITE" id="PS00022">
    <property type="entry name" value="EGF_1"/>
    <property type="match status" value="1"/>
</dbReference>
<evidence type="ECO:0000256" key="4">
    <source>
        <dbReference type="ARBA" id="ARBA00022525"/>
    </source>
</evidence>
<feature type="disulfide bond" evidence="10">
    <location>
        <begin position="71"/>
        <end position="80"/>
    </location>
</feature>
<name>A0AAQ4P8S9_GASAC</name>
<dbReference type="SUPFAM" id="SSF57440">
    <property type="entry name" value="Kringle-like"/>
    <property type="match status" value="1"/>
</dbReference>
<dbReference type="PROSITE" id="PS00134">
    <property type="entry name" value="TRYPSIN_HIS"/>
    <property type="match status" value="1"/>
</dbReference>
<dbReference type="Pfam" id="PF00051">
    <property type="entry name" value="Kringle"/>
    <property type="match status" value="1"/>
</dbReference>
<evidence type="ECO:0000256" key="11">
    <source>
        <dbReference type="PROSITE-ProRule" id="PRU00121"/>
    </source>
</evidence>
<reference evidence="16 17" key="1">
    <citation type="journal article" date="2021" name="G3 (Bethesda)">
        <title>Improved contiguity of the threespine stickleback genome using long-read sequencing.</title>
        <authorList>
            <person name="Nath S."/>
            <person name="Shaw D.E."/>
            <person name="White M.A."/>
        </authorList>
    </citation>
    <scope>NUCLEOTIDE SEQUENCE [LARGE SCALE GENOMIC DNA]</scope>
    <source>
        <strain evidence="16 17">Lake Benthic</strain>
    </source>
</reference>
<evidence type="ECO:0000256" key="10">
    <source>
        <dbReference type="PROSITE-ProRule" id="PRU00076"/>
    </source>
</evidence>
<keyword evidence="17" id="KW-1185">Reference proteome</keyword>
<proteinExistence type="predicted"/>
<keyword evidence="9" id="KW-0166">Nematocyst</keyword>
<evidence type="ECO:0000256" key="3">
    <source>
        <dbReference type="ARBA" id="ARBA00004613"/>
    </source>
</evidence>
<keyword evidence="5" id="KW-1052">Target cell membrane</keyword>
<evidence type="ECO:0000256" key="8">
    <source>
        <dbReference type="ARBA" id="ARBA00023298"/>
    </source>
</evidence>
<dbReference type="Proteomes" id="UP000007635">
    <property type="component" value="Chromosome V"/>
</dbReference>
<dbReference type="InterPro" id="IPR009003">
    <property type="entry name" value="Peptidase_S1_PA"/>
</dbReference>
<dbReference type="CDD" id="cd00108">
    <property type="entry name" value="KR"/>
    <property type="match status" value="1"/>
</dbReference>
<feature type="chain" id="PRO_5043042106" description="U-plasminogen activator" evidence="12">
    <location>
        <begin position="19"/>
        <end position="517"/>
    </location>
</feature>
<feature type="domain" description="Peptidase S1" evidence="15">
    <location>
        <begin position="198"/>
        <end position="448"/>
    </location>
</feature>
<sequence>MKAFVLISMLAAAATSEAVLSRETRQQAVSGFSPRSSSSSSRSFKSSGGVCLNGGSSVPSLASGDHLFCLCADGFQGSRCETVDGADCYEGLGLFYRGTQSRTESGRTCEEWDSNTRERFMAADVYSGRHNYCRNLLYKRRPWCFVWENRRLVWEYCRVPRCARQLFPPPPAPAAPTEPLPAAESTCGLRSRRKQLKIVGGTVAAVESHPWVAAIFWRGRSKEKVFRCGGSLISACWVLTAAHCFPDRSSTKPRRFSVVLGKNAMNETNAAVEQTFRVEQIILHEGYDNSAENYNNDIGVSVPVGGGGTSHTSPNRSPTRFQRTLCHPVCHIKQTVVFATMSENAESHSHTITTNRNCTVEITNVSSVFCLVNPKVHMESGFVYNPPQPTLRTAKTEVCSFTKDDNTASGAVGVMTYELFDMQRRHCNEIVAIMFSVPFDYSFYKNWLGVGIFEHTHPCDGKLFDQMYKGKDFTNFVRSEANGSGVTYRGRMVDVRACMSDEGKAIIKLELYDKMGR</sequence>
<dbReference type="PRINTS" id="PR00018">
    <property type="entry name" value="KRINGLE"/>
</dbReference>
<feature type="domain" description="EGF-like" evidence="13">
    <location>
        <begin position="42"/>
        <end position="81"/>
    </location>
</feature>
<dbReference type="InterPro" id="IPR050677">
    <property type="entry name" value="Actinoporin_PFT"/>
</dbReference>
<dbReference type="InterPro" id="IPR018114">
    <property type="entry name" value="TRYPSIN_HIS"/>
</dbReference>
<dbReference type="GO" id="GO:0044218">
    <property type="term" value="C:other organism cell membrane"/>
    <property type="evidence" value="ECO:0007669"/>
    <property type="project" value="UniProtKB-KW"/>
</dbReference>
<evidence type="ECO:0000256" key="5">
    <source>
        <dbReference type="ARBA" id="ARBA00022537"/>
    </source>
</evidence>
<reference evidence="16" key="2">
    <citation type="submission" date="2025-08" db="UniProtKB">
        <authorList>
            <consortium name="Ensembl"/>
        </authorList>
    </citation>
    <scope>IDENTIFICATION</scope>
</reference>
<dbReference type="InterPro" id="IPR018056">
    <property type="entry name" value="Kringle_CS"/>
</dbReference>
<dbReference type="Gene3D" id="2.40.10.10">
    <property type="entry name" value="Trypsin-like serine proteases"/>
    <property type="match status" value="1"/>
</dbReference>